<dbReference type="HOGENOM" id="CLU_2797622_0_0_1"/>
<keyword evidence="3" id="KW-1185">Reference proteome</keyword>
<evidence type="ECO:0000256" key="1">
    <source>
        <dbReference type="SAM" id="Phobius"/>
    </source>
</evidence>
<keyword evidence="1" id="KW-1133">Transmembrane helix</keyword>
<keyword evidence="1" id="KW-0812">Transmembrane</keyword>
<dbReference type="Gramene" id="LPERR07G09990.1">
    <property type="protein sequence ID" value="LPERR07G09990.1"/>
    <property type="gene ID" value="LPERR07G09990"/>
</dbReference>
<evidence type="ECO:0000313" key="3">
    <source>
        <dbReference type="Proteomes" id="UP000032180"/>
    </source>
</evidence>
<dbReference type="Proteomes" id="UP000032180">
    <property type="component" value="Chromosome 7"/>
</dbReference>
<dbReference type="EnsemblPlants" id="LPERR07G09990.1">
    <property type="protein sequence ID" value="LPERR07G09990.1"/>
    <property type="gene ID" value="LPERR07G09990"/>
</dbReference>
<feature type="transmembrane region" description="Helical" evidence="1">
    <location>
        <begin position="26"/>
        <end position="49"/>
    </location>
</feature>
<sequence length="81" mass="9259">MGLGSVWRRSVADLGREYLIEAWTDAYVYSHHALLCIWNGTGFLALFVWSNHTMLFYLYAVPTRMAVDVTFVTQVIDTLIA</sequence>
<organism evidence="2 3">
    <name type="scientific">Leersia perrieri</name>
    <dbReference type="NCBI Taxonomy" id="77586"/>
    <lineage>
        <taxon>Eukaryota</taxon>
        <taxon>Viridiplantae</taxon>
        <taxon>Streptophyta</taxon>
        <taxon>Embryophyta</taxon>
        <taxon>Tracheophyta</taxon>
        <taxon>Spermatophyta</taxon>
        <taxon>Magnoliopsida</taxon>
        <taxon>Liliopsida</taxon>
        <taxon>Poales</taxon>
        <taxon>Poaceae</taxon>
        <taxon>BOP clade</taxon>
        <taxon>Oryzoideae</taxon>
        <taxon>Oryzeae</taxon>
        <taxon>Oryzinae</taxon>
        <taxon>Leersia</taxon>
    </lineage>
</organism>
<dbReference type="AlphaFoldDB" id="A0A0D9WY34"/>
<evidence type="ECO:0000313" key="2">
    <source>
        <dbReference type="EnsemblPlants" id="LPERR07G09990.1"/>
    </source>
</evidence>
<accession>A0A0D9WY34</accession>
<name>A0A0D9WY34_9ORYZ</name>
<keyword evidence="1" id="KW-0472">Membrane</keyword>
<reference evidence="2 3" key="1">
    <citation type="submission" date="2012-08" db="EMBL/GenBank/DDBJ databases">
        <title>Oryza genome evolution.</title>
        <authorList>
            <person name="Wing R.A."/>
        </authorList>
    </citation>
    <scope>NUCLEOTIDE SEQUENCE</scope>
</reference>
<reference evidence="2" key="3">
    <citation type="submission" date="2015-04" db="UniProtKB">
        <authorList>
            <consortium name="EnsemblPlants"/>
        </authorList>
    </citation>
    <scope>IDENTIFICATION</scope>
</reference>
<proteinExistence type="predicted"/>
<protein>
    <submittedName>
        <fullName evidence="2">Uncharacterized protein</fullName>
    </submittedName>
</protein>
<reference evidence="3" key="2">
    <citation type="submission" date="2013-12" db="EMBL/GenBank/DDBJ databases">
        <authorList>
            <person name="Yu Y."/>
            <person name="Lee S."/>
            <person name="de Baynast K."/>
            <person name="Wissotski M."/>
            <person name="Liu L."/>
            <person name="Talag J."/>
            <person name="Goicoechea J."/>
            <person name="Angelova A."/>
            <person name="Jetty R."/>
            <person name="Kudrna D."/>
            <person name="Golser W."/>
            <person name="Rivera L."/>
            <person name="Zhang J."/>
            <person name="Wing R."/>
        </authorList>
    </citation>
    <scope>NUCLEOTIDE SEQUENCE</scope>
</reference>